<gene>
    <name evidence="3" type="ORF">JRQ81_000346</name>
</gene>
<evidence type="ECO:0000259" key="2">
    <source>
        <dbReference type="Pfam" id="PF22878"/>
    </source>
</evidence>
<evidence type="ECO:0000256" key="1">
    <source>
        <dbReference type="SAM" id="MobiDB-lite"/>
    </source>
</evidence>
<feature type="domain" description="SPT2 homolog N-terminal" evidence="2">
    <location>
        <begin position="1"/>
        <end position="74"/>
    </location>
</feature>
<feature type="region of interest" description="Disordered" evidence="1">
    <location>
        <begin position="56"/>
        <end position="77"/>
    </location>
</feature>
<organism evidence="3 4">
    <name type="scientific">Phrynocephalus forsythii</name>
    <dbReference type="NCBI Taxonomy" id="171643"/>
    <lineage>
        <taxon>Eukaryota</taxon>
        <taxon>Metazoa</taxon>
        <taxon>Chordata</taxon>
        <taxon>Craniata</taxon>
        <taxon>Vertebrata</taxon>
        <taxon>Euteleostomi</taxon>
        <taxon>Lepidosauria</taxon>
        <taxon>Squamata</taxon>
        <taxon>Bifurcata</taxon>
        <taxon>Unidentata</taxon>
        <taxon>Episquamata</taxon>
        <taxon>Toxicofera</taxon>
        <taxon>Iguania</taxon>
        <taxon>Acrodonta</taxon>
        <taxon>Agamidae</taxon>
        <taxon>Agaminae</taxon>
        <taxon>Phrynocephalus</taxon>
    </lineage>
</organism>
<sequence>MDFHRILMVASEQQGLSAVPKRYSLAVGPPKKDPKVKGVHSAAVQAFLKRQEEEQKRKALEEKRKKEELLAKRGVET</sequence>
<reference evidence="3" key="1">
    <citation type="journal article" date="2023" name="DNA Res.">
        <title>Chromosome-level genome assembly of Phrynocephalus forsythii using third-generation DNA sequencing and Hi-C analysis.</title>
        <authorList>
            <person name="Qi Y."/>
            <person name="Zhao W."/>
            <person name="Zhao Y."/>
            <person name="Niu C."/>
            <person name="Cao S."/>
            <person name="Zhang Y."/>
        </authorList>
    </citation>
    <scope>NUCLEOTIDE SEQUENCE</scope>
    <source>
        <tissue evidence="3">Muscle</tissue>
    </source>
</reference>
<keyword evidence="4" id="KW-1185">Reference proteome</keyword>
<evidence type="ECO:0000313" key="3">
    <source>
        <dbReference type="EMBL" id="KAJ7344396.1"/>
    </source>
</evidence>
<dbReference type="Pfam" id="PF22878">
    <property type="entry name" value="SPT2_N"/>
    <property type="match status" value="1"/>
</dbReference>
<dbReference type="AlphaFoldDB" id="A0A9Q0Y7G3"/>
<dbReference type="Proteomes" id="UP001142489">
    <property type="component" value="Unassembled WGS sequence"/>
</dbReference>
<dbReference type="EMBL" id="JAPFRF010000001">
    <property type="protein sequence ID" value="KAJ7344396.1"/>
    <property type="molecule type" value="Genomic_DNA"/>
</dbReference>
<accession>A0A9Q0Y7G3</accession>
<evidence type="ECO:0000313" key="4">
    <source>
        <dbReference type="Proteomes" id="UP001142489"/>
    </source>
</evidence>
<comment type="caution">
    <text evidence="3">The sequence shown here is derived from an EMBL/GenBank/DDBJ whole genome shotgun (WGS) entry which is preliminary data.</text>
</comment>
<protein>
    <recommendedName>
        <fullName evidence="2">SPT2 homolog N-terminal domain-containing protein</fullName>
    </recommendedName>
</protein>
<dbReference type="InterPro" id="IPR054552">
    <property type="entry name" value="SPT2_N"/>
</dbReference>
<name>A0A9Q0Y7G3_9SAUR</name>
<proteinExistence type="predicted"/>